<evidence type="ECO:0000259" key="6">
    <source>
        <dbReference type="Pfam" id="PF07980"/>
    </source>
</evidence>
<feature type="domain" description="RagB/SusD" evidence="6">
    <location>
        <begin position="349"/>
        <end position="503"/>
    </location>
</feature>
<evidence type="ECO:0000313" key="8">
    <source>
        <dbReference type="EMBL" id="PRD49223.1"/>
    </source>
</evidence>
<keyword evidence="4" id="KW-0472">Membrane</keyword>
<evidence type="ECO:0000256" key="4">
    <source>
        <dbReference type="ARBA" id="ARBA00023136"/>
    </source>
</evidence>
<dbReference type="AlphaFoldDB" id="A0A2S9J8V3"/>
<evidence type="ECO:0000256" key="3">
    <source>
        <dbReference type="ARBA" id="ARBA00022729"/>
    </source>
</evidence>
<dbReference type="InterPro" id="IPR012944">
    <property type="entry name" value="SusD_RagB_dom"/>
</dbReference>
<keyword evidence="3" id="KW-0732">Signal</keyword>
<evidence type="ECO:0000313" key="9">
    <source>
        <dbReference type="Proteomes" id="UP000239711"/>
    </source>
</evidence>
<dbReference type="OrthoDB" id="993981at2"/>
<comment type="similarity">
    <text evidence="2">Belongs to the SusD family.</text>
</comment>
<proteinExistence type="inferred from homology"/>
<gene>
    <name evidence="8" type="ORF">C5745_00895</name>
</gene>
<evidence type="ECO:0000256" key="2">
    <source>
        <dbReference type="ARBA" id="ARBA00006275"/>
    </source>
</evidence>
<comment type="caution">
    <text evidence="8">The sequence shown here is derived from an EMBL/GenBank/DDBJ whole genome shotgun (WGS) entry which is preliminary data.</text>
</comment>
<evidence type="ECO:0000256" key="1">
    <source>
        <dbReference type="ARBA" id="ARBA00004442"/>
    </source>
</evidence>
<dbReference type="Gene3D" id="1.25.40.390">
    <property type="match status" value="1"/>
</dbReference>
<comment type="subcellular location">
    <subcellularLocation>
        <location evidence="1">Cell outer membrane</location>
    </subcellularLocation>
</comment>
<dbReference type="Pfam" id="PF14322">
    <property type="entry name" value="SusD-like_3"/>
    <property type="match status" value="1"/>
</dbReference>
<dbReference type="RefSeq" id="WP_105715063.1">
    <property type="nucleotide sequence ID" value="NZ_PVBQ01000001.1"/>
</dbReference>
<dbReference type="SUPFAM" id="SSF48452">
    <property type="entry name" value="TPR-like"/>
    <property type="match status" value="1"/>
</dbReference>
<dbReference type="Pfam" id="PF07980">
    <property type="entry name" value="SusD_RagB"/>
    <property type="match status" value="1"/>
</dbReference>
<reference evidence="8 9" key="1">
    <citation type="submission" date="2018-02" db="EMBL/GenBank/DDBJ databases">
        <title>The draft genome of Sphingobacterium sp. 5JN-11.</title>
        <authorList>
            <person name="Liu L."/>
            <person name="Li L."/>
            <person name="Liang L."/>
            <person name="Zhang X."/>
            <person name="Wang T."/>
        </authorList>
    </citation>
    <scope>NUCLEOTIDE SEQUENCE [LARGE SCALE GENOMIC DNA]</scope>
    <source>
        <strain evidence="8 9">5JN-11</strain>
    </source>
</reference>
<dbReference type="InterPro" id="IPR011990">
    <property type="entry name" value="TPR-like_helical_dom_sf"/>
</dbReference>
<name>A0A2S9J8V3_9SPHI</name>
<dbReference type="CDD" id="cd08977">
    <property type="entry name" value="SusD"/>
    <property type="match status" value="1"/>
</dbReference>
<dbReference type="InterPro" id="IPR033985">
    <property type="entry name" value="SusD-like_N"/>
</dbReference>
<dbReference type="EMBL" id="PVBQ01000001">
    <property type="protein sequence ID" value="PRD49223.1"/>
    <property type="molecule type" value="Genomic_DNA"/>
</dbReference>
<keyword evidence="5" id="KW-0998">Cell outer membrane</keyword>
<feature type="domain" description="SusD-like N-terminal" evidence="7">
    <location>
        <begin position="28"/>
        <end position="222"/>
    </location>
</feature>
<dbReference type="Proteomes" id="UP000239711">
    <property type="component" value="Unassembled WGS sequence"/>
</dbReference>
<dbReference type="GO" id="GO:0009279">
    <property type="term" value="C:cell outer membrane"/>
    <property type="evidence" value="ECO:0007669"/>
    <property type="project" value="UniProtKB-SubCell"/>
</dbReference>
<evidence type="ECO:0000256" key="5">
    <source>
        <dbReference type="ARBA" id="ARBA00023237"/>
    </source>
</evidence>
<evidence type="ECO:0000259" key="7">
    <source>
        <dbReference type="Pfam" id="PF14322"/>
    </source>
</evidence>
<protein>
    <submittedName>
        <fullName evidence="8">RagB/SusD family nutrient uptake outer membrane protein</fullName>
    </submittedName>
</protein>
<organism evidence="8 9">
    <name type="scientific">Sphingobacterium haloxyli</name>
    <dbReference type="NCBI Taxonomy" id="2100533"/>
    <lineage>
        <taxon>Bacteria</taxon>
        <taxon>Pseudomonadati</taxon>
        <taxon>Bacteroidota</taxon>
        <taxon>Sphingobacteriia</taxon>
        <taxon>Sphingobacteriales</taxon>
        <taxon>Sphingobacteriaceae</taxon>
        <taxon>Sphingobacterium</taxon>
    </lineage>
</organism>
<keyword evidence="9" id="KW-1185">Reference proteome</keyword>
<dbReference type="PROSITE" id="PS51257">
    <property type="entry name" value="PROKAR_LIPOPROTEIN"/>
    <property type="match status" value="1"/>
</dbReference>
<accession>A0A2S9J8V3</accession>
<sequence length="503" mass="56852">MKKILYLALSLNLLSACDMDLDQQPISQASSDTYFQTVDDFNQGLNAVYSSLRGYPDRLMNLSETRSDNLHAISDGGVRDWEGINSFHRTIASNPYVEEAWETNFNGIFRANNYLEQLAEKGESIILDEEIRRRMEGQARFLRAFYYFDLIRYFGSVPLIDRVVDATEAKAIPRSPVSEVYNLIMEDVNTAISYLPAPSDYTLEDKGRANKYSAKMLLGLVYMTRSGPDLGIGGAGLNTNEWDKAVEQFNDIITSNEFALLPSYSAIFDYDNERNEEVIFNIEYASGANPIVGSTFPWVLVPDIWFVEVLGLPTQGGLTIRPVAADLLRAYETEDVRRSFSIQEGYSYGNVVETRSFVKKFVDIAKVPTTSRFDWPINYIVYRYTDLLMLKAECVLNGAPGSTDTDVDAVVNAVRERAGLTTTLTGVTKAQLLEERRREFIGEGTRWFDLIRSGTVETTMQAWIETEDTGGQMRDFQMEYVLYPVPQSEMNTAPGLYDQNPGY</sequence>